<keyword evidence="2" id="KW-1185">Reference proteome</keyword>
<evidence type="ECO:0000313" key="2">
    <source>
        <dbReference type="Proteomes" id="UP001063698"/>
    </source>
</evidence>
<accession>A0A977KD11</accession>
<dbReference type="AlphaFoldDB" id="A0A977KD11"/>
<protein>
    <submittedName>
        <fullName evidence="1">Uncharacterized protein</fullName>
    </submittedName>
</protein>
<proteinExistence type="predicted"/>
<dbReference type="KEGG" id="ipc:IPA_07195"/>
<organism evidence="1 2">
    <name type="scientific">Ignicoccus pacificus DSM 13166</name>
    <dbReference type="NCBI Taxonomy" id="940294"/>
    <lineage>
        <taxon>Archaea</taxon>
        <taxon>Thermoproteota</taxon>
        <taxon>Thermoprotei</taxon>
        <taxon>Desulfurococcales</taxon>
        <taxon>Desulfurococcaceae</taxon>
        <taxon>Ignicoccus</taxon>
    </lineage>
</organism>
<evidence type="ECO:0000313" key="1">
    <source>
        <dbReference type="EMBL" id="UXD22670.1"/>
    </source>
</evidence>
<sequence length="648" mass="74378">MGELVQKPLKKIIVVAGITGLNLSNYVREVVAAALERNPDSPLKKFKIINFEKNYLRELTKVDIIPIILDFAHLSRSAFLNRFKEALKLMCHNLKCDSEDGVKHVILITHISYITTSNELVPNPILPALLELAEEVKVIYLFDDWYDILRRLAERQEELKKILSPGHVNGRNIRKDDVYPIDPLLIMSWRAADVNILTFLTSSQELALDKGSKLSFVKPFEFYIFALKYPLDTHIRFFEMLASDLEDALSYTKAYVSHPISIFRRIRREDQPLKDVKGVCDVIEKTKKLLRDFFPKLILFEPTTIDELVLENVKRGHGRVFFAKLMQDEMSGKDETDYFKKLETCKSLVEEIEAALLGEEPKGSEGEEDKKLSMVIDCMNRWPFEDVEFYVNVINRGHPKVLYPSCDQKCKPLHDELGFLKYVNKRFRRALALDIMFEVLEHSYIAQEMLNQINSQIELRDYLYVEQSDILIVILPILYTINVTDHDGESALNMDFLIHMGGGVEAEIQRAKARAMGTVYLLIPTPLDKDTFDALQKNPSTNSVKGKAIITSSWIHQRTGERVDLNEIKEKCLEKYNSLEYSDASDCENKRSIIRIIYDEFNKEAVTAFGETHGKGPFTTAGGGTVVVTIASKEELERKFKYLIKLEG</sequence>
<name>A0A977KD11_9CREN</name>
<gene>
    <name evidence="1" type="ORF">IPA_07195</name>
</gene>
<dbReference type="EMBL" id="CP006868">
    <property type="protein sequence ID" value="UXD22670.1"/>
    <property type="molecule type" value="Genomic_DNA"/>
</dbReference>
<reference evidence="1" key="1">
    <citation type="submission" date="2013-11" db="EMBL/GenBank/DDBJ databases">
        <title>Comparative genomics of Ignicoccus.</title>
        <authorList>
            <person name="Podar M."/>
        </authorList>
    </citation>
    <scope>NUCLEOTIDE SEQUENCE</scope>
    <source>
        <strain evidence="1">DSM 13166</strain>
    </source>
</reference>
<dbReference type="Proteomes" id="UP001063698">
    <property type="component" value="Chromosome"/>
</dbReference>